<accession>A0A518E0N7</accession>
<organism evidence="1 2">
    <name type="scientific">Lignipirellula cremea</name>
    <dbReference type="NCBI Taxonomy" id="2528010"/>
    <lineage>
        <taxon>Bacteria</taxon>
        <taxon>Pseudomonadati</taxon>
        <taxon>Planctomycetota</taxon>
        <taxon>Planctomycetia</taxon>
        <taxon>Pirellulales</taxon>
        <taxon>Pirellulaceae</taxon>
        <taxon>Lignipirellula</taxon>
    </lineage>
</organism>
<dbReference type="KEGG" id="lcre:Pla8534_55060"/>
<dbReference type="Proteomes" id="UP000317648">
    <property type="component" value="Chromosome"/>
</dbReference>
<dbReference type="EMBL" id="CP036433">
    <property type="protein sequence ID" value="QDU97655.1"/>
    <property type="molecule type" value="Genomic_DNA"/>
</dbReference>
<sequence>MDPASRQALDAFGKAVVHEVYDRSCKYLFDVISRGMRGNKPDPLHNGYQALDPVAASLLRKFMLEAVDQTFAQFLAFIENHQIAVPFSNGDVDSKDVASLSDGLAAEPYAEGGWISRFSAYKEGIPEPD</sequence>
<dbReference type="AlphaFoldDB" id="A0A518E0N7"/>
<evidence type="ECO:0000313" key="2">
    <source>
        <dbReference type="Proteomes" id="UP000317648"/>
    </source>
</evidence>
<dbReference type="RefSeq" id="WP_145056419.1">
    <property type="nucleotide sequence ID" value="NZ_CP036433.1"/>
</dbReference>
<reference evidence="1 2" key="1">
    <citation type="submission" date="2019-02" db="EMBL/GenBank/DDBJ databases">
        <title>Deep-cultivation of Planctomycetes and their phenomic and genomic characterization uncovers novel biology.</title>
        <authorList>
            <person name="Wiegand S."/>
            <person name="Jogler M."/>
            <person name="Boedeker C."/>
            <person name="Pinto D."/>
            <person name="Vollmers J."/>
            <person name="Rivas-Marin E."/>
            <person name="Kohn T."/>
            <person name="Peeters S.H."/>
            <person name="Heuer A."/>
            <person name="Rast P."/>
            <person name="Oberbeckmann S."/>
            <person name="Bunk B."/>
            <person name="Jeske O."/>
            <person name="Meyerdierks A."/>
            <person name="Storesund J.E."/>
            <person name="Kallscheuer N."/>
            <person name="Luecker S."/>
            <person name="Lage O.M."/>
            <person name="Pohl T."/>
            <person name="Merkel B.J."/>
            <person name="Hornburger P."/>
            <person name="Mueller R.-W."/>
            <person name="Bruemmer F."/>
            <person name="Labrenz M."/>
            <person name="Spormann A.M."/>
            <person name="Op den Camp H."/>
            <person name="Overmann J."/>
            <person name="Amann R."/>
            <person name="Jetten M.S.M."/>
            <person name="Mascher T."/>
            <person name="Medema M.H."/>
            <person name="Devos D.P."/>
            <person name="Kaster A.-K."/>
            <person name="Ovreas L."/>
            <person name="Rohde M."/>
            <person name="Galperin M.Y."/>
            <person name="Jogler C."/>
        </authorList>
    </citation>
    <scope>NUCLEOTIDE SEQUENCE [LARGE SCALE GENOMIC DNA]</scope>
    <source>
        <strain evidence="1 2">Pla85_3_4</strain>
    </source>
</reference>
<keyword evidence="2" id="KW-1185">Reference proteome</keyword>
<proteinExistence type="predicted"/>
<name>A0A518E0N7_9BACT</name>
<dbReference type="OrthoDB" id="292317at2"/>
<evidence type="ECO:0000313" key="1">
    <source>
        <dbReference type="EMBL" id="QDU97655.1"/>
    </source>
</evidence>
<protein>
    <submittedName>
        <fullName evidence="1">Uncharacterized protein</fullName>
    </submittedName>
</protein>
<gene>
    <name evidence="1" type="ORF">Pla8534_55060</name>
</gene>